<organism evidence="2 3">
    <name type="scientific">Puccinia striiformis f. sp. tritici PST-78</name>
    <dbReference type="NCBI Taxonomy" id="1165861"/>
    <lineage>
        <taxon>Eukaryota</taxon>
        <taxon>Fungi</taxon>
        <taxon>Dikarya</taxon>
        <taxon>Basidiomycota</taxon>
        <taxon>Pucciniomycotina</taxon>
        <taxon>Pucciniomycetes</taxon>
        <taxon>Pucciniales</taxon>
        <taxon>Pucciniaceae</taxon>
        <taxon>Puccinia</taxon>
    </lineage>
</organism>
<reference evidence="3" key="1">
    <citation type="submission" date="2014-03" db="EMBL/GenBank/DDBJ databases">
        <title>The Genome Sequence of Puccinia striiformis f. sp. tritici PST-78.</title>
        <authorList>
            <consortium name="The Broad Institute Genome Sequencing Platform"/>
            <person name="Cuomo C."/>
            <person name="Hulbert S."/>
            <person name="Chen X."/>
            <person name="Walker B."/>
            <person name="Young S.K."/>
            <person name="Zeng Q."/>
            <person name="Gargeya S."/>
            <person name="Fitzgerald M."/>
            <person name="Haas B."/>
            <person name="Abouelleil A."/>
            <person name="Alvarado L."/>
            <person name="Arachchi H.M."/>
            <person name="Berlin A.M."/>
            <person name="Chapman S.B."/>
            <person name="Goldberg J."/>
            <person name="Griggs A."/>
            <person name="Gujja S."/>
            <person name="Hansen M."/>
            <person name="Howarth C."/>
            <person name="Imamovic A."/>
            <person name="Larimer J."/>
            <person name="McCowan C."/>
            <person name="Montmayeur A."/>
            <person name="Murphy C."/>
            <person name="Neiman D."/>
            <person name="Pearson M."/>
            <person name="Priest M."/>
            <person name="Roberts A."/>
            <person name="Saif S."/>
            <person name="Shea T."/>
            <person name="Sisk P."/>
            <person name="Sykes S."/>
            <person name="Wortman J."/>
            <person name="Nusbaum C."/>
            <person name="Birren B."/>
        </authorList>
    </citation>
    <scope>NUCLEOTIDE SEQUENCE [LARGE SCALE GENOMIC DNA]</scope>
    <source>
        <strain evidence="3">race PST-78</strain>
    </source>
</reference>
<dbReference type="EMBL" id="AJIL01000086">
    <property type="protein sequence ID" value="KNE96122.1"/>
    <property type="molecule type" value="Genomic_DNA"/>
</dbReference>
<name>A0A0L0VA04_9BASI</name>
<dbReference type="Proteomes" id="UP000054564">
    <property type="component" value="Unassembled WGS sequence"/>
</dbReference>
<comment type="caution">
    <text evidence="2">The sequence shown here is derived from an EMBL/GenBank/DDBJ whole genome shotgun (WGS) entry which is preliminary data.</text>
</comment>
<feature type="region of interest" description="Disordered" evidence="1">
    <location>
        <begin position="19"/>
        <end position="71"/>
    </location>
</feature>
<dbReference type="AlphaFoldDB" id="A0A0L0VA04"/>
<evidence type="ECO:0000256" key="1">
    <source>
        <dbReference type="SAM" id="MobiDB-lite"/>
    </source>
</evidence>
<proteinExistence type="predicted"/>
<sequence length="71" mass="7678">MRKGLKAAGAGVRGTTLLDQIRAKANPPKLLDRISTNQKDTVHKERSGSPEPTQPERNGRDIDCVSGPRSV</sequence>
<evidence type="ECO:0000313" key="2">
    <source>
        <dbReference type="EMBL" id="KNE96122.1"/>
    </source>
</evidence>
<gene>
    <name evidence="2" type="ORF">PSTG_10543</name>
</gene>
<protein>
    <submittedName>
        <fullName evidence="2">Uncharacterized protein</fullName>
    </submittedName>
</protein>
<keyword evidence="3" id="KW-1185">Reference proteome</keyword>
<evidence type="ECO:0000313" key="3">
    <source>
        <dbReference type="Proteomes" id="UP000054564"/>
    </source>
</evidence>
<accession>A0A0L0VA04</accession>